<dbReference type="InterPro" id="IPR052514">
    <property type="entry name" value="SAM-dependent_MTase"/>
</dbReference>
<dbReference type="PANTHER" id="PTHR34203">
    <property type="entry name" value="METHYLTRANSFERASE, FKBM FAMILY PROTEIN"/>
    <property type="match status" value="1"/>
</dbReference>
<dbReference type="SUPFAM" id="SSF53335">
    <property type="entry name" value="S-adenosyl-L-methionine-dependent methyltransferases"/>
    <property type="match status" value="1"/>
</dbReference>
<dbReference type="PANTHER" id="PTHR34203:SF15">
    <property type="entry name" value="SLL1173 PROTEIN"/>
    <property type="match status" value="1"/>
</dbReference>
<keyword evidence="2" id="KW-0489">Methyltransferase</keyword>
<evidence type="ECO:0000313" key="2">
    <source>
        <dbReference type="EMBL" id="TKT72912.1"/>
    </source>
</evidence>
<dbReference type="InterPro" id="IPR006342">
    <property type="entry name" value="FkbM_mtfrase"/>
</dbReference>
<sequence length="423" mass="48745">MAHDGWRRAFAVDNGTSNKLTTFCAAEQNLQKRKLMGDVNFNEALRREISVSIRNSHEKNWDEGERGPEPVPVGLPVLRRIATPVRQAAARTKAIWLDYVRPLGIDLVRLLWPSLEYRLKLGRYKGVGYLYDRLEDEESKNLLVKLFAFRAMGHRKVRLPRSDANYWINIQRVENLNIVGPSVSVEFMNLVLELRDLRSIDFDMQAYCTGRGGSYVFLQRQYELHRETAHCQADPGDVVIDAGGCWGETALYFAHQVGSQGKVISYEFIPSNLRVLDRNLAVNPQLADTITVVRQPLWSTEDQTLYYVDWGPGSRVSFAKMREDFPDTQCSTTTIDVTVEREKLQRLDFIKMDIEGAELSALKGCEKSLKRFHPKLAISLYHSVEDFKSIPRYLDSLGLRYKFYLEHHTIYENETLLFCIPQK</sequence>
<evidence type="ECO:0000313" key="3">
    <source>
        <dbReference type="Proteomes" id="UP000034832"/>
    </source>
</evidence>
<protein>
    <submittedName>
        <fullName evidence="2">FkbM family methyltransferase</fullName>
    </submittedName>
</protein>
<dbReference type="OrthoDB" id="7272699at2"/>
<comment type="caution">
    <text evidence="2">The sequence shown here is derived from an EMBL/GenBank/DDBJ whole genome shotgun (WGS) entry which is preliminary data.</text>
</comment>
<organism evidence="2 3">
    <name type="scientific">Afipia massiliensis</name>
    <dbReference type="NCBI Taxonomy" id="211460"/>
    <lineage>
        <taxon>Bacteria</taxon>
        <taxon>Pseudomonadati</taxon>
        <taxon>Pseudomonadota</taxon>
        <taxon>Alphaproteobacteria</taxon>
        <taxon>Hyphomicrobiales</taxon>
        <taxon>Nitrobacteraceae</taxon>
        <taxon>Afipia</taxon>
    </lineage>
</organism>
<accession>A0A4U6BQZ2</accession>
<feature type="domain" description="Methyltransferase FkbM" evidence="1">
    <location>
        <begin position="246"/>
        <end position="401"/>
    </location>
</feature>
<dbReference type="Proteomes" id="UP000034832">
    <property type="component" value="Unassembled WGS sequence"/>
</dbReference>
<keyword evidence="3" id="KW-1185">Reference proteome</keyword>
<keyword evidence="2" id="KW-0808">Transferase</keyword>
<dbReference type="Pfam" id="PF05050">
    <property type="entry name" value="Methyltransf_21"/>
    <property type="match status" value="1"/>
</dbReference>
<dbReference type="Gene3D" id="3.40.50.150">
    <property type="entry name" value="Vaccinia Virus protein VP39"/>
    <property type="match status" value="1"/>
</dbReference>
<gene>
    <name evidence="2" type="ORF">YH63_016600</name>
</gene>
<dbReference type="AlphaFoldDB" id="A0A4U6BQZ2"/>
<dbReference type="InterPro" id="IPR029063">
    <property type="entry name" value="SAM-dependent_MTases_sf"/>
</dbReference>
<dbReference type="NCBIfam" id="TIGR01444">
    <property type="entry name" value="fkbM_fam"/>
    <property type="match status" value="1"/>
</dbReference>
<reference evidence="2" key="1">
    <citation type="submission" date="2019-04" db="EMBL/GenBank/DDBJ databases">
        <title>Whole genome sequencing of cave bacteria.</title>
        <authorList>
            <person name="Gan H.M."/>
            <person name="Barton H."/>
            <person name="Savka M.A."/>
        </authorList>
    </citation>
    <scope>NUCLEOTIDE SEQUENCE [LARGE SCALE GENOMIC DNA]</scope>
    <source>
        <strain evidence="2">LC387</strain>
    </source>
</reference>
<dbReference type="EMBL" id="LBIA02000001">
    <property type="protein sequence ID" value="TKT72912.1"/>
    <property type="molecule type" value="Genomic_DNA"/>
</dbReference>
<dbReference type="RefSeq" id="WP_083992540.1">
    <property type="nucleotide sequence ID" value="NZ_LBIA02000001.1"/>
</dbReference>
<dbReference type="GO" id="GO:0032259">
    <property type="term" value="P:methylation"/>
    <property type="evidence" value="ECO:0007669"/>
    <property type="project" value="UniProtKB-KW"/>
</dbReference>
<proteinExistence type="predicted"/>
<name>A0A4U6BQZ2_9BRAD</name>
<dbReference type="GO" id="GO:0008168">
    <property type="term" value="F:methyltransferase activity"/>
    <property type="evidence" value="ECO:0007669"/>
    <property type="project" value="UniProtKB-KW"/>
</dbReference>
<evidence type="ECO:0000259" key="1">
    <source>
        <dbReference type="Pfam" id="PF05050"/>
    </source>
</evidence>